<name>A0ABP6N5C3_9ACTN</name>
<accession>A0ABP6N5C3</accession>
<proteinExistence type="predicted"/>
<sequence length="201" mass="22145">MIPGWLADVVPIVRAGQQQEARWAVDLIDQVTRETRGRPAPVVDLSRVRGRVNGVPLEDVYTRPFHRVWTDLSEGRNYRDAVEATADRLGRAIEADLQLAARDALSVAMESDPEIIGYKRVLSARPNHCGLCEIASTNTYSRGDLLPIHPSCACSVRPIYEGGEGSDFLDRQVASAYARALAEGRISVSDHEEYGPYLQAA</sequence>
<dbReference type="Proteomes" id="UP001500320">
    <property type="component" value="Unassembled WGS sequence"/>
</dbReference>
<dbReference type="EMBL" id="BAAAUT010000021">
    <property type="protein sequence ID" value="GAA3136594.1"/>
    <property type="molecule type" value="Genomic_DNA"/>
</dbReference>
<organism evidence="1 2">
    <name type="scientific">Planomonospora alba</name>
    <dbReference type="NCBI Taxonomy" id="161354"/>
    <lineage>
        <taxon>Bacteria</taxon>
        <taxon>Bacillati</taxon>
        <taxon>Actinomycetota</taxon>
        <taxon>Actinomycetes</taxon>
        <taxon>Streptosporangiales</taxon>
        <taxon>Streptosporangiaceae</taxon>
        <taxon>Planomonospora</taxon>
    </lineage>
</organism>
<keyword evidence="2" id="KW-1185">Reference proteome</keyword>
<reference evidence="2" key="1">
    <citation type="journal article" date="2019" name="Int. J. Syst. Evol. Microbiol.">
        <title>The Global Catalogue of Microorganisms (GCM) 10K type strain sequencing project: providing services to taxonomists for standard genome sequencing and annotation.</title>
        <authorList>
            <consortium name="The Broad Institute Genomics Platform"/>
            <consortium name="The Broad Institute Genome Sequencing Center for Infectious Disease"/>
            <person name="Wu L."/>
            <person name="Ma J."/>
        </authorList>
    </citation>
    <scope>NUCLEOTIDE SEQUENCE [LARGE SCALE GENOMIC DNA]</scope>
    <source>
        <strain evidence="2">JCM 9373</strain>
    </source>
</reference>
<comment type="caution">
    <text evidence="1">The sequence shown here is derived from an EMBL/GenBank/DDBJ whole genome shotgun (WGS) entry which is preliminary data.</text>
</comment>
<gene>
    <name evidence="1" type="ORF">GCM10010466_29260</name>
</gene>
<evidence type="ECO:0000313" key="2">
    <source>
        <dbReference type="Proteomes" id="UP001500320"/>
    </source>
</evidence>
<evidence type="ECO:0000313" key="1">
    <source>
        <dbReference type="EMBL" id="GAA3136594.1"/>
    </source>
</evidence>
<protein>
    <submittedName>
        <fullName evidence="1">Uncharacterized protein</fullName>
    </submittedName>
</protein>